<reference evidence="1 2" key="1">
    <citation type="submission" date="2020-04" db="EMBL/GenBank/DDBJ databases">
        <title>Ralstonia insidiosa genome sequencing and assembly.</title>
        <authorList>
            <person name="Martins R.C.R."/>
            <person name="Perdigao-Neto L.V."/>
            <person name="Levin A.S.S."/>
            <person name="Costa S.F."/>
        </authorList>
    </citation>
    <scope>NUCLEOTIDE SEQUENCE [LARGE SCALE GENOMIC DNA]</scope>
    <source>
        <strain evidence="1 2">5047</strain>
    </source>
</reference>
<organism evidence="1 2">
    <name type="scientific">Ralstonia insidiosa</name>
    <dbReference type="NCBI Taxonomy" id="190721"/>
    <lineage>
        <taxon>Bacteria</taxon>
        <taxon>Pseudomonadati</taxon>
        <taxon>Pseudomonadota</taxon>
        <taxon>Betaproteobacteria</taxon>
        <taxon>Burkholderiales</taxon>
        <taxon>Burkholderiaceae</taxon>
        <taxon>Ralstonia</taxon>
    </lineage>
</organism>
<gene>
    <name evidence="1" type="ORF">HGR00_23300</name>
</gene>
<dbReference type="AlphaFoldDB" id="A0A848P880"/>
<name>A0A848P880_9RALS</name>
<sequence>MAVAAITACVRNLRAEHERGQHETGEDFFHESTPSNIMKEMDGALKTRWSPFQAPPSIAQTVHLDCFSMPHTNQS</sequence>
<protein>
    <submittedName>
        <fullName evidence="1">Uncharacterized protein</fullName>
    </submittedName>
</protein>
<dbReference type="RefSeq" id="WP_167313468.1">
    <property type="nucleotide sequence ID" value="NZ_JABBZM010000026.1"/>
</dbReference>
<dbReference type="EMBL" id="JABBZM010000026">
    <property type="protein sequence ID" value="NMV40844.1"/>
    <property type="molecule type" value="Genomic_DNA"/>
</dbReference>
<evidence type="ECO:0000313" key="2">
    <source>
        <dbReference type="Proteomes" id="UP000575469"/>
    </source>
</evidence>
<proteinExistence type="predicted"/>
<comment type="caution">
    <text evidence="1">The sequence shown here is derived from an EMBL/GenBank/DDBJ whole genome shotgun (WGS) entry which is preliminary data.</text>
</comment>
<evidence type="ECO:0000313" key="1">
    <source>
        <dbReference type="EMBL" id="NMV40844.1"/>
    </source>
</evidence>
<accession>A0A848P880</accession>
<dbReference type="Proteomes" id="UP000575469">
    <property type="component" value="Unassembled WGS sequence"/>
</dbReference>